<dbReference type="PhylomeDB" id="A0A0W0CLK9"/>
<comment type="subcellular location">
    <subcellularLocation>
        <location evidence="1">Mitochondrion outer membrane</location>
    </subcellularLocation>
</comment>
<dbReference type="VEuPathDB" id="FungiDB:B1J91_F06457g"/>
<evidence type="ECO:0000256" key="3">
    <source>
        <dbReference type="ARBA" id="ARBA00022787"/>
    </source>
</evidence>
<dbReference type="VEuPathDB" id="FungiDB:GVI51_F06039"/>
<reference evidence="9 10" key="1">
    <citation type="submission" date="2015-10" db="EMBL/GenBank/DDBJ databases">
        <title>Draft genomes sequences of Candida glabrata isolates 1A, 1B, 2A, 2B, 3A and 3B.</title>
        <authorList>
            <person name="Haavelsrud O.E."/>
            <person name="Gaustad P."/>
        </authorList>
    </citation>
    <scope>NUCLEOTIDE SEQUENCE [LARGE SCALE GENOMIC DNA]</scope>
    <source>
        <strain evidence="9">910700640</strain>
    </source>
</reference>
<dbReference type="Pfam" id="PF11801">
    <property type="entry name" value="Tom37_C"/>
    <property type="match status" value="1"/>
</dbReference>
<dbReference type="GO" id="GO:0030150">
    <property type="term" value="P:protein import into mitochondrial matrix"/>
    <property type="evidence" value="ECO:0007669"/>
    <property type="project" value="EnsemblFungi"/>
</dbReference>
<dbReference type="GO" id="GO:0045040">
    <property type="term" value="P:protein insertion into mitochondrial outer membrane"/>
    <property type="evidence" value="ECO:0007669"/>
    <property type="project" value="EnsemblFungi"/>
</dbReference>
<dbReference type="AlphaFoldDB" id="A0A0W0CLK9"/>
<evidence type="ECO:0000259" key="7">
    <source>
        <dbReference type="Pfam" id="PF10568"/>
    </source>
</evidence>
<keyword evidence="2" id="KW-0813">Transport</keyword>
<evidence type="ECO:0000259" key="8">
    <source>
        <dbReference type="Pfam" id="PF11801"/>
    </source>
</evidence>
<evidence type="ECO:0000256" key="1">
    <source>
        <dbReference type="ARBA" id="ARBA00004294"/>
    </source>
</evidence>
<evidence type="ECO:0000256" key="4">
    <source>
        <dbReference type="ARBA" id="ARBA00022927"/>
    </source>
</evidence>
<dbReference type="PANTHER" id="PTHR12289">
    <property type="entry name" value="METAXIN RELATED"/>
    <property type="match status" value="1"/>
</dbReference>
<keyword evidence="4" id="KW-0653">Protein transport</keyword>
<dbReference type="GO" id="GO:0015914">
    <property type="term" value="P:phospholipid transport"/>
    <property type="evidence" value="ECO:0007669"/>
    <property type="project" value="EnsemblFungi"/>
</dbReference>
<dbReference type="GO" id="GO:0070096">
    <property type="term" value="P:mitochondrial outer membrane translocase complex assembly"/>
    <property type="evidence" value="ECO:0007669"/>
    <property type="project" value="EnsemblFungi"/>
</dbReference>
<gene>
    <name evidence="9" type="ORF">AO440_001368</name>
</gene>
<dbReference type="Proteomes" id="UP000054886">
    <property type="component" value="Unassembled WGS sequence"/>
</dbReference>
<dbReference type="OMA" id="PMWYNTP"/>
<dbReference type="CDD" id="cd03078">
    <property type="entry name" value="GST_N_Metaxin1_like"/>
    <property type="match status" value="1"/>
</dbReference>
<dbReference type="EMBL" id="LLZZ01000140">
    <property type="protein sequence ID" value="KTB00264.1"/>
    <property type="molecule type" value="Genomic_DNA"/>
</dbReference>
<dbReference type="InterPro" id="IPR019564">
    <property type="entry name" value="Sam37/metaxin_N"/>
</dbReference>
<dbReference type="Pfam" id="PF10568">
    <property type="entry name" value="Tom37"/>
    <property type="match status" value="1"/>
</dbReference>
<evidence type="ECO:0000256" key="5">
    <source>
        <dbReference type="ARBA" id="ARBA00023128"/>
    </source>
</evidence>
<dbReference type="VEuPathDB" id="FungiDB:GWK60_F06017"/>
<dbReference type="InterPro" id="IPR050931">
    <property type="entry name" value="Mito_Protein_Transport_Metaxin"/>
</dbReference>
<dbReference type="PANTHER" id="PTHR12289:SF41">
    <property type="entry name" value="FAILED AXON CONNECTIONS-RELATED"/>
    <property type="match status" value="1"/>
</dbReference>
<dbReference type="VEuPathDB" id="FungiDB:CAGL0F06457g"/>
<comment type="caution">
    <text evidence="9">The sequence shown here is derived from an EMBL/GenBank/DDBJ whole genome shotgun (WGS) entry which is preliminary data.</text>
</comment>
<accession>A0A0W0CLK9</accession>
<dbReference type="InterPro" id="IPR031317">
    <property type="entry name" value="Tom37_C"/>
</dbReference>
<evidence type="ECO:0000313" key="9">
    <source>
        <dbReference type="EMBL" id="KTB00264.1"/>
    </source>
</evidence>
<sequence length="300" mass="35166">MTGSVLYLWGKDRASGISGESIALEWYLKSKALREVEIVFANNTDISPLGRLPVLKVCSNGDYIHGFLNIVDYLEPKRKDEFTDMEKLMELSAMSMLDSNLKTLNEYQLYLDKNNYITFTRKELSQLLYFPFNFNAAYEYRNRAKEQCVDLEYLPVEEKEDEDEDDGPADYELAQSKTFALRGLRKRQRAEELKSVRLNRNYMHKLLEFLDQWDSITDDLPKTSPVPILFYSYMYIQLVILPNNNEICKYLKEMKSNGYVDTLKETFTKYNALDFNLNVREPVFRERGDLISTLLNKISV</sequence>
<keyword evidence="3" id="KW-1000">Mitochondrion outer membrane</keyword>
<evidence type="ECO:0000256" key="6">
    <source>
        <dbReference type="ARBA" id="ARBA00023136"/>
    </source>
</evidence>
<feature type="domain" description="Tom37 C-terminal" evidence="8">
    <location>
        <begin position="162"/>
        <end position="299"/>
    </location>
</feature>
<organism evidence="9 10">
    <name type="scientific">Candida glabrata</name>
    <name type="common">Yeast</name>
    <name type="synonym">Torulopsis glabrata</name>
    <dbReference type="NCBI Taxonomy" id="5478"/>
    <lineage>
        <taxon>Eukaryota</taxon>
        <taxon>Fungi</taxon>
        <taxon>Dikarya</taxon>
        <taxon>Ascomycota</taxon>
        <taxon>Saccharomycotina</taxon>
        <taxon>Saccharomycetes</taxon>
        <taxon>Saccharomycetales</taxon>
        <taxon>Saccharomycetaceae</taxon>
        <taxon>Nakaseomyces</taxon>
    </lineage>
</organism>
<proteinExistence type="predicted"/>
<protein>
    <submittedName>
        <fullName evidence="9">Sorting assembly machinery 37 kDa subunit</fullName>
    </submittedName>
</protein>
<evidence type="ECO:0000256" key="2">
    <source>
        <dbReference type="ARBA" id="ARBA00022448"/>
    </source>
</evidence>
<keyword evidence="5" id="KW-0496">Mitochondrion</keyword>
<keyword evidence="6" id="KW-0472">Membrane</keyword>
<dbReference type="GO" id="GO:0001401">
    <property type="term" value="C:SAM complex"/>
    <property type="evidence" value="ECO:0007669"/>
    <property type="project" value="EnsemblFungi"/>
</dbReference>
<feature type="domain" description="Mitochondrial outer membrane transport complex Sam37/metaxin N-terminal" evidence="7">
    <location>
        <begin position="21"/>
        <end position="141"/>
    </location>
</feature>
<evidence type="ECO:0000313" key="10">
    <source>
        <dbReference type="Proteomes" id="UP000054886"/>
    </source>
</evidence>
<name>A0A0W0CLK9_CANGB</name>